<gene>
    <name evidence="2" type="ORF">BDV96DRAFT_650505</name>
</gene>
<evidence type="ECO:0000313" key="2">
    <source>
        <dbReference type="EMBL" id="KAF2110898.1"/>
    </source>
</evidence>
<organism evidence="2 3">
    <name type="scientific">Lophiotrema nucula</name>
    <dbReference type="NCBI Taxonomy" id="690887"/>
    <lineage>
        <taxon>Eukaryota</taxon>
        <taxon>Fungi</taxon>
        <taxon>Dikarya</taxon>
        <taxon>Ascomycota</taxon>
        <taxon>Pezizomycotina</taxon>
        <taxon>Dothideomycetes</taxon>
        <taxon>Pleosporomycetidae</taxon>
        <taxon>Pleosporales</taxon>
        <taxon>Lophiotremataceae</taxon>
        <taxon>Lophiotrema</taxon>
    </lineage>
</organism>
<feature type="compositionally biased region" description="Basic residues" evidence="1">
    <location>
        <begin position="496"/>
        <end position="513"/>
    </location>
</feature>
<dbReference type="AlphaFoldDB" id="A0A6A5YXR5"/>
<proteinExistence type="predicted"/>
<feature type="region of interest" description="Disordered" evidence="1">
    <location>
        <begin position="274"/>
        <end position="522"/>
    </location>
</feature>
<protein>
    <submittedName>
        <fullName evidence="2">Uncharacterized protein</fullName>
    </submittedName>
</protein>
<feature type="compositionally biased region" description="Acidic residues" evidence="1">
    <location>
        <begin position="405"/>
        <end position="416"/>
    </location>
</feature>
<evidence type="ECO:0000313" key="3">
    <source>
        <dbReference type="Proteomes" id="UP000799770"/>
    </source>
</evidence>
<feature type="compositionally biased region" description="Polar residues" evidence="1">
    <location>
        <begin position="380"/>
        <end position="389"/>
    </location>
</feature>
<dbReference type="Proteomes" id="UP000799770">
    <property type="component" value="Unassembled WGS sequence"/>
</dbReference>
<feature type="compositionally biased region" description="Low complexity" evidence="1">
    <location>
        <begin position="337"/>
        <end position="348"/>
    </location>
</feature>
<feature type="compositionally biased region" description="Basic and acidic residues" evidence="1">
    <location>
        <begin position="303"/>
        <end position="316"/>
    </location>
</feature>
<name>A0A6A5YXR5_9PLEO</name>
<sequence>MSSAGGSDKKGRMLKGDEEEMRLLEKVLAETALDASNATAHNASSEEKATVDTDNVWRDLSDDEDKGDEVFSEELVVTRRASHVHSTTQAYPTAITATNESLTEVPWLSEAQRTEIQGLIESLGMHLHDFNDNVDDLPSVIGPVESQLGIQADIIANPLEDYGQLRQRLLGRLWAPGPTHSEELAGNYNANETDDGRIIPAQHGTGLSAPWSRPSQTATRFGIDDEILNVLVCAGYTPSLSSLIVSQADKLGIDAKEFVSMLIYDMSFANAQGNAESSISSPDGEQEHSGKDKKTSEASGKSPPEEGSKIDNEKLTETIGNTGELDPGTQHTTPVQNVSNNDNNSGNDLRSELPKNGLRQSERTAGLGFSGIDASERSQNHVTDQQSQMEAADNQAGVQVANIDDSFEDDLPEDFVETLPPTPHLQPNHHDQPDSATQPIAPTPPSQAVQPANQFQPTSPPRPARQQRPHPTSQSAPPHRPSQLDRRTFGTLSGAHRFHILRGRPQRSKKHVFSKLGWKDRK</sequence>
<keyword evidence="3" id="KW-1185">Reference proteome</keyword>
<feature type="compositionally biased region" description="Basic and acidic residues" evidence="1">
    <location>
        <begin position="285"/>
        <end position="296"/>
    </location>
</feature>
<dbReference type="EMBL" id="ML977336">
    <property type="protein sequence ID" value="KAF2110898.1"/>
    <property type="molecule type" value="Genomic_DNA"/>
</dbReference>
<feature type="compositionally biased region" description="Basic and acidic residues" evidence="1">
    <location>
        <begin position="44"/>
        <end position="60"/>
    </location>
</feature>
<feature type="region of interest" description="Disordered" evidence="1">
    <location>
        <begin position="36"/>
        <end position="65"/>
    </location>
</feature>
<feature type="compositionally biased region" description="Polar residues" evidence="1">
    <location>
        <begin position="274"/>
        <end position="283"/>
    </location>
</feature>
<evidence type="ECO:0000256" key="1">
    <source>
        <dbReference type="SAM" id="MobiDB-lite"/>
    </source>
</evidence>
<accession>A0A6A5YXR5</accession>
<reference evidence="2" key="1">
    <citation type="journal article" date="2020" name="Stud. Mycol.">
        <title>101 Dothideomycetes genomes: a test case for predicting lifestyles and emergence of pathogens.</title>
        <authorList>
            <person name="Haridas S."/>
            <person name="Albert R."/>
            <person name="Binder M."/>
            <person name="Bloem J."/>
            <person name="Labutti K."/>
            <person name="Salamov A."/>
            <person name="Andreopoulos B."/>
            <person name="Baker S."/>
            <person name="Barry K."/>
            <person name="Bills G."/>
            <person name="Bluhm B."/>
            <person name="Cannon C."/>
            <person name="Castanera R."/>
            <person name="Culley D."/>
            <person name="Daum C."/>
            <person name="Ezra D."/>
            <person name="Gonzalez J."/>
            <person name="Henrissat B."/>
            <person name="Kuo A."/>
            <person name="Liang C."/>
            <person name="Lipzen A."/>
            <person name="Lutzoni F."/>
            <person name="Magnuson J."/>
            <person name="Mondo S."/>
            <person name="Nolan M."/>
            <person name="Ohm R."/>
            <person name="Pangilinan J."/>
            <person name="Park H.-J."/>
            <person name="Ramirez L."/>
            <person name="Alfaro M."/>
            <person name="Sun H."/>
            <person name="Tritt A."/>
            <person name="Yoshinaga Y."/>
            <person name="Zwiers L.-H."/>
            <person name="Turgeon B."/>
            <person name="Goodwin S."/>
            <person name="Spatafora J."/>
            <person name="Crous P."/>
            <person name="Grigoriev I."/>
        </authorList>
    </citation>
    <scope>NUCLEOTIDE SEQUENCE</scope>
    <source>
        <strain evidence="2">CBS 627.86</strain>
    </source>
</reference>
<feature type="compositionally biased region" description="Polar residues" evidence="1">
    <location>
        <begin position="434"/>
        <end position="455"/>
    </location>
</feature>